<dbReference type="SMART" id="SM00198">
    <property type="entry name" value="SCP"/>
    <property type="match status" value="1"/>
</dbReference>
<feature type="domain" description="SCP" evidence="2">
    <location>
        <begin position="27"/>
        <end position="152"/>
    </location>
</feature>
<dbReference type="EMBL" id="BAABUK010000003">
    <property type="protein sequence ID" value="GAA5808199.1"/>
    <property type="molecule type" value="Genomic_DNA"/>
</dbReference>
<dbReference type="PROSITE" id="PS01010">
    <property type="entry name" value="CRISP_2"/>
    <property type="match status" value="1"/>
</dbReference>
<dbReference type="InterPro" id="IPR001283">
    <property type="entry name" value="CRISP-related"/>
</dbReference>
<evidence type="ECO:0000313" key="3">
    <source>
        <dbReference type="EMBL" id="GAA5808199.1"/>
    </source>
</evidence>
<evidence type="ECO:0000259" key="2">
    <source>
        <dbReference type="SMART" id="SM00198"/>
    </source>
</evidence>
<organism evidence="3 4">
    <name type="scientific">Mucor flavus</name>
    <dbReference type="NCBI Taxonomy" id="439312"/>
    <lineage>
        <taxon>Eukaryota</taxon>
        <taxon>Fungi</taxon>
        <taxon>Fungi incertae sedis</taxon>
        <taxon>Mucoromycota</taxon>
        <taxon>Mucoromycotina</taxon>
        <taxon>Mucoromycetes</taxon>
        <taxon>Mucorales</taxon>
        <taxon>Mucorineae</taxon>
        <taxon>Mucoraceae</taxon>
        <taxon>Mucor</taxon>
    </lineage>
</organism>
<accession>A0ABP9YMV4</accession>
<feature type="chain" id="PRO_5046730491" description="SCP domain-containing protein" evidence="1">
    <location>
        <begin position="23"/>
        <end position="161"/>
    </location>
</feature>
<evidence type="ECO:0000256" key="1">
    <source>
        <dbReference type="SAM" id="SignalP"/>
    </source>
</evidence>
<dbReference type="InterPro" id="IPR018244">
    <property type="entry name" value="Allrgn_V5/Tpx1_CS"/>
</dbReference>
<dbReference type="InterPro" id="IPR035940">
    <property type="entry name" value="CAP_sf"/>
</dbReference>
<dbReference type="Gene3D" id="3.40.33.10">
    <property type="entry name" value="CAP"/>
    <property type="match status" value="1"/>
</dbReference>
<evidence type="ECO:0000313" key="4">
    <source>
        <dbReference type="Proteomes" id="UP001473302"/>
    </source>
</evidence>
<proteinExistence type="predicted"/>
<dbReference type="Proteomes" id="UP001473302">
    <property type="component" value="Unassembled WGS sequence"/>
</dbReference>
<gene>
    <name evidence="3" type="ORF">MFLAVUS_001584</name>
</gene>
<dbReference type="InterPro" id="IPR014044">
    <property type="entry name" value="CAP_dom"/>
</dbReference>
<dbReference type="PANTHER" id="PTHR10334">
    <property type="entry name" value="CYSTEINE-RICH SECRETORY PROTEIN-RELATED"/>
    <property type="match status" value="1"/>
</dbReference>
<comment type="caution">
    <text evidence="3">The sequence shown here is derived from an EMBL/GenBank/DDBJ whole genome shotgun (WGS) entry which is preliminary data.</text>
</comment>
<dbReference type="PRINTS" id="PR00837">
    <property type="entry name" value="V5TPXLIKE"/>
</dbReference>
<keyword evidence="4" id="KW-1185">Reference proteome</keyword>
<name>A0ABP9YMV4_9FUNG</name>
<dbReference type="Pfam" id="PF00188">
    <property type="entry name" value="CAP"/>
    <property type="match status" value="1"/>
</dbReference>
<protein>
    <recommendedName>
        <fullName evidence="2">SCP domain-containing protein</fullName>
    </recommendedName>
</protein>
<keyword evidence="1" id="KW-0732">Signal</keyword>
<dbReference type="SUPFAM" id="SSF55797">
    <property type="entry name" value="PR-1-like"/>
    <property type="match status" value="1"/>
</dbReference>
<reference evidence="3 4" key="1">
    <citation type="submission" date="2024-04" db="EMBL/GenBank/DDBJ databases">
        <title>genome sequences of Mucor flavus KT1a and Helicostylum pulchrum KT1b strains isolated from the surface of a dry-aged beef.</title>
        <authorList>
            <person name="Toyotome T."/>
            <person name="Hosono M."/>
            <person name="Torimaru M."/>
            <person name="Fukuda K."/>
            <person name="Mikami N."/>
        </authorList>
    </citation>
    <scope>NUCLEOTIDE SEQUENCE [LARGE SCALE GENOMIC DNA]</scope>
    <source>
        <strain evidence="3 4">KT1a</strain>
    </source>
</reference>
<feature type="signal peptide" evidence="1">
    <location>
        <begin position="1"/>
        <end position="22"/>
    </location>
</feature>
<sequence length="161" mass="17283">MVFSILSKLTFALAIAVQLVSCAPTDSIITQALNSHSNYCARHHVAGVSWNQDLANHAQGLSQTCVFGRSKIPGTGQNIGMGYASMEAAVNAWYSEVSNYNYNGGASSNGQEILHFTQVIWKGTTEIGCGVTSCSNGVFYVCNYGPPGNYRGQYLANVFRP</sequence>